<feature type="transmembrane region" description="Helical" evidence="8">
    <location>
        <begin position="197"/>
        <end position="217"/>
    </location>
</feature>
<dbReference type="PANTHER" id="PTHR30252">
    <property type="entry name" value="INNER MEMBRANE PEPTIDE TRANSPORTER"/>
    <property type="match status" value="1"/>
</dbReference>
<gene>
    <name evidence="10" type="ORF">FM996_14175</name>
</gene>
<dbReference type="GO" id="GO:0009267">
    <property type="term" value="P:cellular response to starvation"/>
    <property type="evidence" value="ECO:0007669"/>
    <property type="project" value="InterPro"/>
</dbReference>
<dbReference type="RefSeq" id="WP_142863550.1">
    <property type="nucleotide sequence ID" value="NZ_VJMF01000059.1"/>
</dbReference>
<dbReference type="InterPro" id="IPR003706">
    <property type="entry name" value="CstA_N"/>
</dbReference>
<feature type="transmembrane region" description="Helical" evidence="8">
    <location>
        <begin position="518"/>
        <end position="537"/>
    </location>
</feature>
<dbReference type="AlphaFoldDB" id="A0A549SNB2"/>
<feature type="transmembrane region" description="Helical" evidence="8">
    <location>
        <begin position="226"/>
        <end position="243"/>
    </location>
</feature>
<evidence type="ECO:0000256" key="7">
    <source>
        <dbReference type="ARBA" id="ARBA00023136"/>
    </source>
</evidence>
<evidence type="ECO:0000256" key="1">
    <source>
        <dbReference type="ARBA" id="ARBA00004651"/>
    </source>
</evidence>
<evidence type="ECO:0000256" key="5">
    <source>
        <dbReference type="ARBA" id="ARBA00022692"/>
    </source>
</evidence>
<sequence>MSLPLATPGRKLGSIALWTGIVAIGVFSLFTLAVARGETVNAMWLAAAAICVYLTAYRFYSLFIAERALGLDPQRKTPAHRRNDGLDYVPTDKYVLFGHHFAAIAGAGPLVGPVLAAQMGYLPGTLWLLTGVVFAGAVQDFVVLFISTRRDGRSLGDLIKTELGPAAGIVAMVGILTIMLILLAVLALIVVKALADSPWGFFTVFATLPIAVLMGVYGRYLRPGRIFEMSAIGFVLLIGSIALGRTVAETPALAALFSFKGEALAFMLIFYGFVASVLPVWLLLAPRDYLSTFLKIGTIASLALGIFYVMPELKMPAVSRFIDGTGPVFAGSVFPFLFITLACGAISGFHALVSSGTTPKMIGDETQIRFIGYGAMLMESFVAIMALVAASVLDPGVYFAMNSAPAVIGSTVDAAAQTISSWGFVITPEALSQAAAEVGEKTVLSRAGGAPTLAVGMAKILSGAIGGASMTAFWYHFAILFEALFILTTVDAGTRVARFMIQDLVGTFWPRFKHTRAWIPNFGATGLAVAGWGWFLYQGVVDPLGGINTLWPMFGIANQMLAAIALTLCTVVLFRMKRERYAVIVAAPAAWLYICTLTAGAEKIFHPDPKIGFLAHAARYSAAAAEGRLLAPAKTAAEMSRIVFNDYVNTTLCAVFIALVLSMLFFGLRAIGEARRATSVTTRETSDELHDLRIARA</sequence>
<feature type="domain" description="CstA N-terminal" evidence="9">
    <location>
        <begin position="41"/>
        <end position="599"/>
    </location>
</feature>
<feature type="transmembrane region" description="Helical" evidence="8">
    <location>
        <begin position="12"/>
        <end position="35"/>
    </location>
</feature>
<dbReference type="EMBL" id="VJMF01000059">
    <property type="protein sequence ID" value="TRL31130.1"/>
    <property type="molecule type" value="Genomic_DNA"/>
</dbReference>
<evidence type="ECO:0000256" key="6">
    <source>
        <dbReference type="ARBA" id="ARBA00022989"/>
    </source>
</evidence>
<protein>
    <submittedName>
        <fullName evidence="10">Carbon starvation protein A</fullName>
    </submittedName>
</protein>
<dbReference type="PANTHER" id="PTHR30252:SF3">
    <property type="entry name" value="PYRUVATE_PROTON SYMPORTER BTST"/>
    <property type="match status" value="1"/>
</dbReference>
<keyword evidence="4" id="KW-1003">Cell membrane</keyword>
<evidence type="ECO:0000313" key="10">
    <source>
        <dbReference type="EMBL" id="TRL31130.1"/>
    </source>
</evidence>
<feature type="transmembrane region" description="Helical" evidence="8">
    <location>
        <begin position="101"/>
        <end position="121"/>
    </location>
</feature>
<evidence type="ECO:0000256" key="3">
    <source>
        <dbReference type="ARBA" id="ARBA00022448"/>
    </source>
</evidence>
<proteinExistence type="inferred from homology"/>
<dbReference type="InterPro" id="IPR051605">
    <property type="entry name" value="CstA"/>
</dbReference>
<evidence type="ECO:0000256" key="2">
    <source>
        <dbReference type="ARBA" id="ARBA00007755"/>
    </source>
</evidence>
<evidence type="ECO:0000313" key="11">
    <source>
        <dbReference type="Proteomes" id="UP000316781"/>
    </source>
</evidence>
<comment type="subcellular location">
    <subcellularLocation>
        <location evidence="1">Cell membrane</location>
        <topology evidence="1">Multi-pass membrane protein</topology>
    </subcellularLocation>
</comment>
<name>A0A549SNB2_METSR</name>
<keyword evidence="7 8" id="KW-0472">Membrane</keyword>
<feature type="transmembrane region" description="Helical" evidence="8">
    <location>
        <begin position="473"/>
        <end position="497"/>
    </location>
</feature>
<evidence type="ECO:0000256" key="8">
    <source>
        <dbReference type="SAM" id="Phobius"/>
    </source>
</evidence>
<feature type="transmembrane region" description="Helical" evidence="8">
    <location>
        <begin position="370"/>
        <end position="393"/>
    </location>
</feature>
<feature type="transmembrane region" description="Helical" evidence="8">
    <location>
        <begin position="549"/>
        <end position="574"/>
    </location>
</feature>
<feature type="transmembrane region" description="Helical" evidence="8">
    <location>
        <begin position="167"/>
        <end position="191"/>
    </location>
</feature>
<comment type="caution">
    <text evidence="10">The sequence shown here is derived from an EMBL/GenBank/DDBJ whole genome shotgun (WGS) entry which is preliminary data.</text>
</comment>
<feature type="transmembrane region" description="Helical" evidence="8">
    <location>
        <begin position="41"/>
        <end position="60"/>
    </location>
</feature>
<keyword evidence="6 8" id="KW-1133">Transmembrane helix</keyword>
<feature type="transmembrane region" description="Helical" evidence="8">
    <location>
        <begin position="127"/>
        <end position="146"/>
    </location>
</feature>
<accession>A0A549SNB2</accession>
<keyword evidence="3" id="KW-0813">Transport</keyword>
<feature type="transmembrane region" description="Helical" evidence="8">
    <location>
        <begin position="263"/>
        <end position="285"/>
    </location>
</feature>
<organism evidence="10 11">
    <name type="scientific">Methylosinus sporium</name>
    <dbReference type="NCBI Taxonomy" id="428"/>
    <lineage>
        <taxon>Bacteria</taxon>
        <taxon>Pseudomonadati</taxon>
        <taxon>Pseudomonadota</taxon>
        <taxon>Alphaproteobacteria</taxon>
        <taxon>Hyphomicrobiales</taxon>
        <taxon>Methylocystaceae</taxon>
        <taxon>Methylosinus</taxon>
    </lineage>
</organism>
<comment type="similarity">
    <text evidence="2">Belongs to the peptide transporter carbon starvation (CstA) (TC 2.A.114) family.</text>
</comment>
<feature type="transmembrane region" description="Helical" evidence="8">
    <location>
        <begin position="329"/>
        <end position="349"/>
    </location>
</feature>
<keyword evidence="5 8" id="KW-0812">Transmembrane</keyword>
<dbReference type="Proteomes" id="UP000316781">
    <property type="component" value="Unassembled WGS sequence"/>
</dbReference>
<reference evidence="10 11" key="1">
    <citation type="submission" date="2019-07" db="EMBL/GenBank/DDBJ databases">
        <title>Ln-dependent methylotrophs.</title>
        <authorList>
            <person name="Tani A."/>
        </authorList>
    </citation>
    <scope>NUCLEOTIDE SEQUENCE [LARGE SCALE GENOMIC DNA]</scope>
    <source>
        <strain evidence="10 11">SM89A</strain>
    </source>
</reference>
<evidence type="ECO:0000259" key="9">
    <source>
        <dbReference type="Pfam" id="PF02554"/>
    </source>
</evidence>
<dbReference type="Pfam" id="PF02554">
    <property type="entry name" value="CstA"/>
    <property type="match status" value="1"/>
</dbReference>
<evidence type="ECO:0000256" key="4">
    <source>
        <dbReference type="ARBA" id="ARBA00022475"/>
    </source>
</evidence>
<feature type="transmembrane region" description="Helical" evidence="8">
    <location>
        <begin position="581"/>
        <end position="601"/>
    </location>
</feature>
<feature type="transmembrane region" description="Helical" evidence="8">
    <location>
        <begin position="292"/>
        <end position="309"/>
    </location>
</feature>
<dbReference type="GO" id="GO:0005886">
    <property type="term" value="C:plasma membrane"/>
    <property type="evidence" value="ECO:0007669"/>
    <property type="project" value="UniProtKB-SubCell"/>
</dbReference>
<feature type="transmembrane region" description="Helical" evidence="8">
    <location>
        <begin position="647"/>
        <end position="668"/>
    </location>
</feature>